<dbReference type="Pfam" id="PF13454">
    <property type="entry name" value="NAD_binding_9"/>
    <property type="match status" value="1"/>
</dbReference>
<dbReference type="InterPro" id="IPR036188">
    <property type="entry name" value="FAD/NAD-bd_sf"/>
</dbReference>
<dbReference type="PANTHER" id="PTHR40254">
    <property type="entry name" value="BLR0577 PROTEIN"/>
    <property type="match status" value="1"/>
</dbReference>
<dbReference type="AlphaFoldDB" id="A0A0E1WZ12"/>
<proteinExistence type="predicted"/>
<dbReference type="HOGENOM" id="CLU_020215_2_0_5"/>
<evidence type="ECO:0000313" key="2">
    <source>
        <dbReference type="EMBL" id="EEZ29126.1"/>
    </source>
</evidence>
<dbReference type="InterPro" id="IPR052189">
    <property type="entry name" value="L-asp_N-monooxygenase_NS-form"/>
</dbReference>
<dbReference type="Proteomes" id="UP000004659">
    <property type="component" value="Unassembled WGS sequence"/>
</dbReference>
<name>A0A0E1WZ12_9HYPH</name>
<gene>
    <name evidence="2" type="ORF">BALG_02479</name>
</gene>
<feature type="domain" description="FAD-dependent urate hydroxylase HpyO/Asp monooxygenase CreE-like FAD/NAD(P)-binding" evidence="1">
    <location>
        <begin position="5"/>
        <end position="151"/>
    </location>
</feature>
<accession>A0A0E1WZ12</accession>
<dbReference type="RefSeq" id="WP_002966131.1">
    <property type="nucleotide sequence ID" value="NZ_EQ999534.1"/>
</dbReference>
<sequence length="442" mass="48137">MKSFIIIGGGASGVIIAAQLLRRAQDATVRIFEKSGRLGAGIAYSTGNPSHLLNVRAGNMSAFPDEPEHFVNWLRTTDEGGGWDAQSFAPRRLYRDYLAGLLQPYHLEAHPRLFVEKVEAADIVLEDGKPVVVAAAGTRFSADAIILATGNEASIATPGKHVAEYWSSNGYFNIPIDAPVAIFGTGLSMIDSVLSLLDNGHKAEIFAISRRGLVPVRHLGGQPMQIGAEELTPASSLPSLVQHIRALMRKVEQKGGNWRDVMDGLRPHTQRLWSGLSVGQKVRFLRHLRPWWDVHRHRMAPAAADRIAAAVKSGQLKVMAGRLVSVRQDGEDIAVCYSPRGKGGEQMLRVAAIIDCRGGNQHFSTTRNPALIRLMEQGLARPDALDLGLDVTNDLQVVNARGEPSGPFFALGPVTKGMFWEVTAVPDIRVQAEKLAQRLLQE</sequence>
<protein>
    <recommendedName>
        <fullName evidence="1">FAD-dependent urate hydroxylase HpyO/Asp monooxygenase CreE-like FAD/NAD(P)-binding domain-containing protein</fullName>
    </recommendedName>
</protein>
<dbReference type="Gene3D" id="3.50.50.60">
    <property type="entry name" value="FAD/NAD(P)-binding domain"/>
    <property type="match status" value="2"/>
</dbReference>
<dbReference type="EMBL" id="EQ999534">
    <property type="protein sequence ID" value="EEZ29126.1"/>
    <property type="molecule type" value="Genomic_DNA"/>
</dbReference>
<dbReference type="GeneID" id="93015385"/>
<reference evidence="2" key="1">
    <citation type="submission" date="2009-01" db="EMBL/GenBank/DDBJ databases">
        <title>The Genome Sequence of Brucella pinnipedialis M292/94/1.</title>
        <authorList>
            <consortium name="The Broad Institute Genome Sequencing Platform"/>
            <person name="Ward D."/>
            <person name="Young S.K."/>
            <person name="Kodira C.D."/>
            <person name="Zeng Q."/>
            <person name="Koehrsen M."/>
            <person name="Alvarado L."/>
            <person name="Berlin A."/>
            <person name="Borenstein D."/>
            <person name="Chen Z."/>
            <person name="Engels R."/>
            <person name="Freedman E."/>
            <person name="Gellesch M."/>
            <person name="Goldberg J."/>
            <person name="Griggs A."/>
            <person name="Gujja S."/>
            <person name="Heiman D."/>
            <person name="Hepburn T."/>
            <person name="Howarth C."/>
            <person name="Jen D."/>
            <person name="Larson L."/>
            <person name="Lewis B."/>
            <person name="Mehta T."/>
            <person name="Park D."/>
            <person name="Pearson M."/>
            <person name="Roberts A."/>
            <person name="Saif S."/>
            <person name="Shea T."/>
            <person name="Shenoy N."/>
            <person name="Sisk P."/>
            <person name="Stolte C."/>
            <person name="Sykes S."/>
            <person name="Walk T."/>
            <person name="White J."/>
            <person name="Yandava C."/>
            <person name="Whatmore A.M."/>
            <person name="Perrett L.L."/>
            <person name="O'Callaghan D."/>
            <person name="Nusbaum C."/>
            <person name="Galagan J."/>
            <person name="Birren B."/>
        </authorList>
    </citation>
    <scope>NUCLEOTIDE SEQUENCE [LARGE SCALE GENOMIC DNA]</scope>
    <source>
        <strain evidence="2">M292/94/1</strain>
    </source>
</reference>
<dbReference type="PANTHER" id="PTHR40254:SF1">
    <property type="entry name" value="BLR0577 PROTEIN"/>
    <property type="match status" value="1"/>
</dbReference>
<organism evidence="2">
    <name type="scientific">Brucella pinnipedialis M292/94/1</name>
    <dbReference type="NCBI Taxonomy" id="520462"/>
    <lineage>
        <taxon>Bacteria</taxon>
        <taxon>Pseudomonadati</taxon>
        <taxon>Pseudomonadota</taxon>
        <taxon>Alphaproteobacteria</taxon>
        <taxon>Hyphomicrobiales</taxon>
        <taxon>Brucellaceae</taxon>
        <taxon>Brucella/Ochrobactrum group</taxon>
        <taxon>Brucella</taxon>
    </lineage>
</organism>
<dbReference type="SUPFAM" id="SSF51905">
    <property type="entry name" value="FAD/NAD(P)-binding domain"/>
    <property type="match status" value="1"/>
</dbReference>
<evidence type="ECO:0000259" key="1">
    <source>
        <dbReference type="Pfam" id="PF13454"/>
    </source>
</evidence>
<dbReference type="InterPro" id="IPR038732">
    <property type="entry name" value="HpyO/CreE_NAD-binding"/>
</dbReference>